<dbReference type="Proteomes" id="UP000509510">
    <property type="component" value="Chromosome II"/>
</dbReference>
<dbReference type="PANTHER" id="PTHR47660">
    <property type="entry name" value="TRANSCRIPTION FACTOR WITH C2H2 AND ZN(2)-CYS(6) DNA BINDING DOMAIN (EUROFUNG)-RELATED-RELATED"/>
    <property type="match status" value="1"/>
</dbReference>
<dbReference type="GO" id="GO:0000981">
    <property type="term" value="F:DNA-binding transcription factor activity, RNA polymerase II-specific"/>
    <property type="evidence" value="ECO:0007669"/>
    <property type="project" value="InterPro"/>
</dbReference>
<dbReference type="EMBL" id="CP055899">
    <property type="protein sequence ID" value="QKX55558.1"/>
    <property type="molecule type" value="Genomic_DNA"/>
</dbReference>
<evidence type="ECO:0000256" key="9">
    <source>
        <dbReference type="SAM" id="MobiDB-lite"/>
    </source>
</evidence>
<dbReference type="InterPro" id="IPR036236">
    <property type="entry name" value="Znf_C2H2_sf"/>
</dbReference>
<dbReference type="KEGG" id="trg:TRUGW13939_02652"/>
<keyword evidence="5" id="KW-0238">DNA-binding</keyword>
<dbReference type="PROSITE" id="PS00028">
    <property type="entry name" value="ZINC_FINGER_C2H2_1"/>
    <property type="match status" value="2"/>
</dbReference>
<evidence type="ECO:0000256" key="4">
    <source>
        <dbReference type="ARBA" id="ARBA00023015"/>
    </source>
</evidence>
<dbReference type="PROSITE" id="PS50157">
    <property type="entry name" value="ZINC_FINGER_C2H2_2"/>
    <property type="match status" value="2"/>
</dbReference>
<gene>
    <name evidence="12" type="ORF">TRUGW13939_02652</name>
</gene>
<dbReference type="SUPFAM" id="SSF57701">
    <property type="entry name" value="Zn2/Cys6 DNA-binding domain"/>
    <property type="match status" value="1"/>
</dbReference>
<dbReference type="PROSITE" id="PS50048">
    <property type="entry name" value="ZN2_CY6_FUNGAL_2"/>
    <property type="match status" value="1"/>
</dbReference>
<proteinExistence type="predicted"/>
<name>A0A7H8QNV6_TALRU</name>
<feature type="region of interest" description="Disordered" evidence="9">
    <location>
        <begin position="626"/>
        <end position="646"/>
    </location>
</feature>
<protein>
    <recommendedName>
        <fullName evidence="14">C2H2-type domain-containing protein</fullName>
    </recommendedName>
</protein>
<dbReference type="GO" id="GO:0003677">
    <property type="term" value="F:DNA binding"/>
    <property type="evidence" value="ECO:0007669"/>
    <property type="project" value="UniProtKB-KW"/>
</dbReference>
<dbReference type="Gene3D" id="4.10.240.10">
    <property type="entry name" value="Zn(2)-C6 fungal-type DNA-binding domain"/>
    <property type="match status" value="1"/>
</dbReference>
<evidence type="ECO:0000256" key="7">
    <source>
        <dbReference type="ARBA" id="ARBA00023242"/>
    </source>
</evidence>
<dbReference type="PROSITE" id="PS00463">
    <property type="entry name" value="ZN2_CY6_FUNGAL_1"/>
    <property type="match status" value="1"/>
</dbReference>
<dbReference type="InterPro" id="IPR001138">
    <property type="entry name" value="Zn2Cys6_DnaBD"/>
</dbReference>
<evidence type="ECO:0000259" key="10">
    <source>
        <dbReference type="PROSITE" id="PS50048"/>
    </source>
</evidence>
<evidence type="ECO:0008006" key="14">
    <source>
        <dbReference type="Google" id="ProtNLM"/>
    </source>
</evidence>
<accession>A0A7H8QNV6</accession>
<evidence type="ECO:0000256" key="2">
    <source>
        <dbReference type="ARBA" id="ARBA00022771"/>
    </source>
</evidence>
<keyword evidence="6" id="KW-0804">Transcription</keyword>
<evidence type="ECO:0000259" key="11">
    <source>
        <dbReference type="PROSITE" id="PS50157"/>
    </source>
</evidence>
<evidence type="ECO:0000256" key="3">
    <source>
        <dbReference type="ARBA" id="ARBA00022833"/>
    </source>
</evidence>
<feature type="compositionally biased region" description="Polar residues" evidence="9">
    <location>
        <begin position="626"/>
        <end position="642"/>
    </location>
</feature>
<sequence>MDDLIDVYPSPRRDKQCDICSRSFARSEHLARHRRTHTKEKPFTCPYCHKSFQRSDVKATHVRKCHGNSPGYGDQEEDRRRKRVRIACHSCRKRKMRCDGNEPCAPCNSTQTACHYPASPTSTRHAHTQLENELHLSTSNDDPRLLNTESEPFLDTEADSLQTAHQEAFNLPFQGGQPMPFDTGTMVDARGLPLSNDDIIYSIPAATGGLDFWQMPPTFWFDGSDLSWSDDIFDSTSPISNHVFSSSMQHLTAIMQEYFDRKSRAPSPSLNKASKMWYSAPPNMDDYNKDILRVFLNIFRRYIPETFPLFIDFTVGGQNRAAYTLAIAATGGLFCSVPGSAEVAKAMYNDARRLLLASFHIRNPVDEISASPQDKLLTVKTFILLKIYGLCSGDKRSYEFVEAFHGNFVHAVQEYSHSCESSGLNNLNDEINTRLLETLQILDCYRVIIMQRPPSLSWHHVDLFARPGTHMSHFYEISRDLTDGGHKIETSCPQEFHLPSLAGLCSYLWPATYSRQNRDFGDGPSTKSTYFWEPHFAELACDNWLRTIGQTSSYASLAVYHMMNIMLHANLTMLQHFAHSAPGSAARDPKNSLVAREIKTWKEGRHYEIANWHAEGIISSVEKAISTSSGKAEQQRSRSTNTEPRRLPYEAPHVPYAIYYATLVIWCGAITDEPADMSSPNAQVYIARGERILSLHKVHIAQLLARVLYEIK</sequence>
<dbReference type="Gene3D" id="3.30.160.60">
    <property type="entry name" value="Classic Zinc Finger"/>
    <property type="match status" value="2"/>
</dbReference>
<feature type="domain" description="C2H2-type" evidence="11">
    <location>
        <begin position="15"/>
        <end position="42"/>
    </location>
</feature>
<evidence type="ECO:0000256" key="8">
    <source>
        <dbReference type="PROSITE-ProRule" id="PRU00042"/>
    </source>
</evidence>
<dbReference type="OrthoDB" id="10018191at2759"/>
<dbReference type="SMART" id="SM00066">
    <property type="entry name" value="GAL4"/>
    <property type="match status" value="1"/>
</dbReference>
<evidence type="ECO:0000313" key="13">
    <source>
        <dbReference type="Proteomes" id="UP000509510"/>
    </source>
</evidence>
<dbReference type="InterPro" id="IPR013087">
    <property type="entry name" value="Znf_C2H2_type"/>
</dbReference>
<keyword evidence="3" id="KW-0862">Zinc</keyword>
<keyword evidence="13" id="KW-1185">Reference proteome</keyword>
<dbReference type="SMART" id="SM00355">
    <property type="entry name" value="ZnF_C2H2"/>
    <property type="match status" value="2"/>
</dbReference>
<evidence type="ECO:0000256" key="1">
    <source>
        <dbReference type="ARBA" id="ARBA00022723"/>
    </source>
</evidence>
<evidence type="ECO:0000256" key="5">
    <source>
        <dbReference type="ARBA" id="ARBA00023125"/>
    </source>
</evidence>
<dbReference type="CDD" id="cd00067">
    <property type="entry name" value="GAL4"/>
    <property type="match status" value="1"/>
</dbReference>
<keyword evidence="2 8" id="KW-0863">Zinc-finger</keyword>
<dbReference type="SUPFAM" id="SSF57667">
    <property type="entry name" value="beta-beta-alpha zinc fingers"/>
    <property type="match status" value="1"/>
</dbReference>
<dbReference type="Pfam" id="PF00172">
    <property type="entry name" value="Zn_clus"/>
    <property type="match status" value="1"/>
</dbReference>
<dbReference type="RefSeq" id="XP_035341736.1">
    <property type="nucleotide sequence ID" value="XM_035485843.1"/>
</dbReference>
<dbReference type="GO" id="GO:0008270">
    <property type="term" value="F:zinc ion binding"/>
    <property type="evidence" value="ECO:0007669"/>
    <property type="project" value="UniProtKB-KW"/>
</dbReference>
<keyword evidence="4" id="KW-0805">Transcription regulation</keyword>
<dbReference type="PANTHER" id="PTHR47660:SF2">
    <property type="entry name" value="TRANSCRIPTION FACTOR WITH C2H2 AND ZN(2)-CYS(6) DNA BINDING DOMAIN (EUROFUNG)"/>
    <property type="match status" value="1"/>
</dbReference>
<dbReference type="GeneID" id="55990159"/>
<dbReference type="InterPro" id="IPR036864">
    <property type="entry name" value="Zn2-C6_fun-type_DNA-bd_sf"/>
</dbReference>
<feature type="domain" description="Zn(2)-C6 fungal-type" evidence="10">
    <location>
        <begin position="87"/>
        <end position="116"/>
    </location>
</feature>
<evidence type="ECO:0000256" key="6">
    <source>
        <dbReference type="ARBA" id="ARBA00023163"/>
    </source>
</evidence>
<organism evidence="12 13">
    <name type="scientific">Talaromyces rugulosus</name>
    <name type="common">Penicillium rugulosum</name>
    <dbReference type="NCBI Taxonomy" id="121627"/>
    <lineage>
        <taxon>Eukaryota</taxon>
        <taxon>Fungi</taxon>
        <taxon>Dikarya</taxon>
        <taxon>Ascomycota</taxon>
        <taxon>Pezizomycotina</taxon>
        <taxon>Eurotiomycetes</taxon>
        <taxon>Eurotiomycetidae</taxon>
        <taxon>Eurotiales</taxon>
        <taxon>Trichocomaceae</taxon>
        <taxon>Talaromyces</taxon>
        <taxon>Talaromyces sect. Islandici</taxon>
    </lineage>
</organism>
<evidence type="ECO:0000313" key="12">
    <source>
        <dbReference type="EMBL" id="QKX55558.1"/>
    </source>
</evidence>
<keyword evidence="1" id="KW-0479">Metal-binding</keyword>
<feature type="domain" description="C2H2-type" evidence="11">
    <location>
        <begin position="43"/>
        <end position="71"/>
    </location>
</feature>
<dbReference type="AlphaFoldDB" id="A0A7H8QNV6"/>
<keyword evidence="7" id="KW-0539">Nucleus</keyword>
<reference evidence="13" key="1">
    <citation type="submission" date="2020-06" db="EMBL/GenBank/DDBJ databases">
        <title>A chromosome-scale genome assembly of Talaromyces rugulosus W13939.</title>
        <authorList>
            <person name="Wang B."/>
            <person name="Guo L."/>
            <person name="Ye K."/>
            <person name="Wang L."/>
        </authorList>
    </citation>
    <scope>NUCLEOTIDE SEQUENCE [LARGE SCALE GENOMIC DNA]</scope>
    <source>
        <strain evidence="13">W13939</strain>
    </source>
</reference>
<dbReference type="FunFam" id="3.30.160.60:FF:002343">
    <property type="entry name" value="Zinc finger protein 33A"/>
    <property type="match status" value="1"/>
</dbReference>